<sequence length="110" mass="11341">MVLALAIDADKFHDVFAADLPRSTTSVMAVSKRPVSASAFGDTASAAAWRTVPSWALVATGDKAIAPALERSEARRAGSHTVEVNSSHVAMISHPDLVTKLVKSAAAATG</sequence>
<dbReference type="EMBL" id="JBHTEC010000001">
    <property type="protein sequence ID" value="MFD0286807.1"/>
    <property type="molecule type" value="Genomic_DNA"/>
</dbReference>
<protein>
    <submittedName>
        <fullName evidence="2">Alpha/beta fold hydrolase</fullName>
    </submittedName>
</protein>
<dbReference type="GO" id="GO:0016787">
    <property type="term" value="F:hydrolase activity"/>
    <property type="evidence" value="ECO:0007669"/>
    <property type="project" value="UniProtKB-KW"/>
</dbReference>
<dbReference type="InterPro" id="IPR029058">
    <property type="entry name" value="AB_hydrolase_fold"/>
</dbReference>
<evidence type="ECO:0000313" key="3">
    <source>
        <dbReference type="Proteomes" id="UP001596957"/>
    </source>
</evidence>
<feature type="domain" description="AB hydrolase-1" evidence="1">
    <location>
        <begin position="15"/>
        <end position="98"/>
    </location>
</feature>
<dbReference type="RefSeq" id="WP_381248552.1">
    <property type="nucleotide sequence ID" value="NZ_JBHTBI010000003.1"/>
</dbReference>
<dbReference type="InterPro" id="IPR052897">
    <property type="entry name" value="Sec-Metab_Biosynth_Hydrolase"/>
</dbReference>
<proteinExistence type="predicted"/>
<dbReference type="Gene3D" id="3.40.50.1820">
    <property type="entry name" value="alpha/beta hydrolase"/>
    <property type="match status" value="1"/>
</dbReference>
<dbReference type="PANTHER" id="PTHR37017:SF11">
    <property type="entry name" value="ESTERASE_LIPASE_THIOESTERASE DOMAIN-CONTAINING PROTEIN"/>
    <property type="match status" value="1"/>
</dbReference>
<dbReference type="SUPFAM" id="SSF53474">
    <property type="entry name" value="alpha/beta-Hydrolases"/>
    <property type="match status" value="1"/>
</dbReference>
<gene>
    <name evidence="2" type="ORF">ACFQZP_35045</name>
</gene>
<evidence type="ECO:0000313" key="2">
    <source>
        <dbReference type="EMBL" id="MFD0286807.1"/>
    </source>
</evidence>
<dbReference type="Pfam" id="PF12697">
    <property type="entry name" value="Abhydrolase_6"/>
    <property type="match status" value="1"/>
</dbReference>
<keyword evidence="2" id="KW-0378">Hydrolase</keyword>
<dbReference type="InterPro" id="IPR000073">
    <property type="entry name" value="AB_hydrolase_1"/>
</dbReference>
<comment type="caution">
    <text evidence="2">The sequence shown here is derived from an EMBL/GenBank/DDBJ whole genome shotgun (WGS) entry which is preliminary data.</text>
</comment>
<evidence type="ECO:0000259" key="1">
    <source>
        <dbReference type="Pfam" id="PF12697"/>
    </source>
</evidence>
<dbReference type="Proteomes" id="UP001596957">
    <property type="component" value="Unassembled WGS sequence"/>
</dbReference>
<accession>A0ABW2VWE1</accession>
<keyword evidence="3" id="KW-1185">Reference proteome</keyword>
<organism evidence="2 3">
    <name type="scientific">Streptomyces lutosisoli</name>
    <dbReference type="NCBI Taxonomy" id="2665721"/>
    <lineage>
        <taxon>Bacteria</taxon>
        <taxon>Bacillati</taxon>
        <taxon>Actinomycetota</taxon>
        <taxon>Actinomycetes</taxon>
        <taxon>Kitasatosporales</taxon>
        <taxon>Streptomycetaceae</taxon>
        <taxon>Streptomyces</taxon>
    </lineage>
</organism>
<reference evidence="3" key="1">
    <citation type="journal article" date="2019" name="Int. J. Syst. Evol. Microbiol.">
        <title>The Global Catalogue of Microorganisms (GCM) 10K type strain sequencing project: providing services to taxonomists for standard genome sequencing and annotation.</title>
        <authorList>
            <consortium name="The Broad Institute Genomics Platform"/>
            <consortium name="The Broad Institute Genome Sequencing Center for Infectious Disease"/>
            <person name="Wu L."/>
            <person name="Ma J."/>
        </authorList>
    </citation>
    <scope>NUCLEOTIDE SEQUENCE [LARGE SCALE GENOMIC DNA]</scope>
    <source>
        <strain evidence="3">CGMCC 4.7198</strain>
    </source>
</reference>
<name>A0ABW2VWE1_9ACTN</name>
<dbReference type="PANTHER" id="PTHR37017">
    <property type="entry name" value="AB HYDROLASE-1 DOMAIN-CONTAINING PROTEIN-RELATED"/>
    <property type="match status" value="1"/>
</dbReference>